<dbReference type="Pfam" id="PF25952">
    <property type="entry name" value="DUF7990"/>
    <property type="match status" value="1"/>
</dbReference>
<dbReference type="InterPro" id="IPR058303">
    <property type="entry name" value="DUF7990"/>
</dbReference>
<dbReference type="HOGENOM" id="CLU_176775_1_0_11"/>
<proteinExistence type="predicted"/>
<dbReference type="KEGG" id="car:cauri_2408"/>
<dbReference type="Proteomes" id="UP000002077">
    <property type="component" value="Chromosome"/>
</dbReference>
<evidence type="ECO:0000313" key="2">
    <source>
        <dbReference type="Proteomes" id="UP000002077"/>
    </source>
</evidence>
<organism evidence="1 2">
    <name type="scientific">Corynebacterium aurimucosum (strain ATCC 700975 / DSM 44827 / CIP 107346 / CN-1)</name>
    <name type="common">Corynebacterium nigricans</name>
    <dbReference type="NCBI Taxonomy" id="548476"/>
    <lineage>
        <taxon>Bacteria</taxon>
        <taxon>Bacillati</taxon>
        <taxon>Actinomycetota</taxon>
        <taxon>Actinomycetes</taxon>
        <taxon>Mycobacteriales</taxon>
        <taxon>Corynebacteriaceae</taxon>
        <taxon>Corynebacterium</taxon>
    </lineage>
</organism>
<gene>
    <name evidence="1" type="ordered locus">cauri_2408</name>
</gene>
<sequence length="96" mass="10976">MTKTSSLPCQSMLDKLKAFGRGLDEFYSAPYRRSFAKAQQEEDDLFMLLVLSEALGLPNPASYYTLELLPLMYEDFHAWHTRMGMERSPLNGISCC</sequence>
<dbReference type="InterPro" id="IPR047717">
    <property type="entry name" value="CC_star_Cory"/>
</dbReference>
<reference evidence="1 2" key="1">
    <citation type="journal article" date="2010" name="BMC Genomics">
        <title>Complete genome sequence and lifestyle of black-pigmented Corynebacterium aurimucosum ATCC 700975 (formerly C. nigricans CN-1) isolated from a vaginal swab of a woman with spontaneous abortion.</title>
        <authorList>
            <person name="Trost E."/>
            <person name="Gotker S."/>
            <person name="Schneider J."/>
            <person name="Schneiker-Bekel S."/>
            <person name="Szczepanowski R."/>
            <person name="Tilker A."/>
            <person name="Viehoever P."/>
            <person name="Arnold W."/>
            <person name="Bekel T."/>
            <person name="Blom J."/>
            <person name="Gartemann K.H."/>
            <person name="Linke B."/>
            <person name="Goesmann A."/>
            <person name="Puhler A."/>
            <person name="Shukla S.K."/>
            <person name="Tauch A."/>
        </authorList>
    </citation>
    <scope>NUCLEOTIDE SEQUENCE [LARGE SCALE GENOMIC DNA]</scope>
    <source>
        <strain evidence="2">ATCC 700975 / DSM 44827 / CIP 107346 / CN-1</strain>
    </source>
</reference>
<dbReference type="NCBIfam" id="NF041419">
    <property type="entry name" value="CC_star_Cory"/>
    <property type="match status" value="1"/>
</dbReference>
<dbReference type="STRING" id="548476.cauri_2408"/>
<keyword evidence="2" id="KW-1185">Reference proteome</keyword>
<accession>C3PK98</accession>
<dbReference type="EMBL" id="CP001601">
    <property type="protein sequence ID" value="ACP33999.1"/>
    <property type="molecule type" value="Genomic_DNA"/>
</dbReference>
<protein>
    <recommendedName>
        <fullName evidence="3">DNA helicase</fullName>
    </recommendedName>
</protein>
<dbReference type="AlphaFoldDB" id="C3PK98"/>
<dbReference type="eggNOG" id="ENOG5032S6W">
    <property type="taxonomic scope" value="Bacteria"/>
</dbReference>
<evidence type="ECO:0008006" key="3">
    <source>
        <dbReference type="Google" id="ProtNLM"/>
    </source>
</evidence>
<name>C3PK98_CORA7</name>
<evidence type="ECO:0000313" key="1">
    <source>
        <dbReference type="EMBL" id="ACP33999.1"/>
    </source>
</evidence>